<dbReference type="InterPro" id="IPR036179">
    <property type="entry name" value="Ig-like_dom_sf"/>
</dbReference>
<dbReference type="PANTHER" id="PTHR22906">
    <property type="entry name" value="PROPERDIN"/>
    <property type="match status" value="1"/>
</dbReference>
<dbReference type="EMBL" id="GEBQ01015437">
    <property type="protein sequence ID" value="JAT24540.1"/>
    <property type="molecule type" value="Transcribed_RNA"/>
</dbReference>
<keyword evidence="9" id="KW-1015">Disulfide bond</keyword>
<dbReference type="InterPro" id="IPR000884">
    <property type="entry name" value="TSP1_rpt"/>
</dbReference>
<evidence type="ECO:0000256" key="1">
    <source>
        <dbReference type="ARBA" id="ARBA00004479"/>
    </source>
</evidence>
<keyword evidence="13" id="KW-1133">Transmembrane helix</keyword>
<dbReference type="PANTHER" id="PTHR22906:SF43">
    <property type="entry name" value="PROPERDIN"/>
    <property type="match status" value="1"/>
</dbReference>
<keyword evidence="13" id="KW-0812">Transmembrane</keyword>
<proteinExistence type="inferred from homology"/>
<dbReference type="InterPro" id="IPR003599">
    <property type="entry name" value="Ig_sub"/>
</dbReference>
<dbReference type="PROSITE" id="PS50835">
    <property type="entry name" value="IG_LIKE"/>
    <property type="match status" value="1"/>
</dbReference>
<evidence type="ECO:0000256" key="13">
    <source>
        <dbReference type="SAM" id="Phobius"/>
    </source>
</evidence>
<dbReference type="AlphaFoldDB" id="A0A1B6LLD5"/>
<protein>
    <recommendedName>
        <fullName evidence="15">Ig-like domain-containing protein</fullName>
    </recommendedName>
</protein>
<keyword evidence="4" id="KW-0217">Developmental protein</keyword>
<dbReference type="InterPro" id="IPR013098">
    <property type="entry name" value="Ig_I-set"/>
</dbReference>
<dbReference type="SMART" id="SM00209">
    <property type="entry name" value="TSP1"/>
    <property type="match status" value="2"/>
</dbReference>
<evidence type="ECO:0000259" key="15">
    <source>
        <dbReference type="PROSITE" id="PS50835"/>
    </source>
</evidence>
<feature type="signal peptide" evidence="14">
    <location>
        <begin position="1"/>
        <end position="18"/>
    </location>
</feature>
<keyword evidence="11" id="KW-0325">Glycoprotein</keyword>
<dbReference type="InterPro" id="IPR013783">
    <property type="entry name" value="Ig-like_fold"/>
</dbReference>
<evidence type="ECO:0000256" key="5">
    <source>
        <dbReference type="ARBA" id="ARBA00022525"/>
    </source>
</evidence>
<dbReference type="Pfam" id="PF25609">
    <property type="entry name" value="Unc5_NetrinR_N"/>
    <property type="match status" value="1"/>
</dbReference>
<dbReference type="GO" id="GO:0016020">
    <property type="term" value="C:membrane"/>
    <property type="evidence" value="ECO:0007669"/>
    <property type="project" value="UniProtKB-SubCell"/>
</dbReference>
<evidence type="ECO:0000256" key="6">
    <source>
        <dbReference type="ARBA" id="ARBA00022729"/>
    </source>
</evidence>
<dbReference type="FunFam" id="2.20.100.10:FF:000002">
    <property type="entry name" value="Unc-5 netrin receptor C"/>
    <property type="match status" value="1"/>
</dbReference>
<evidence type="ECO:0000256" key="8">
    <source>
        <dbReference type="ARBA" id="ARBA00023136"/>
    </source>
</evidence>
<dbReference type="InterPro" id="IPR007110">
    <property type="entry name" value="Ig-like_dom"/>
</dbReference>
<evidence type="ECO:0000256" key="14">
    <source>
        <dbReference type="SAM" id="SignalP"/>
    </source>
</evidence>
<keyword evidence="6 14" id="KW-0732">Signal</keyword>
<keyword evidence="8 13" id="KW-0472">Membrane</keyword>
<keyword evidence="5" id="KW-0964">Secreted</keyword>
<accession>A0A1B6LLD5</accession>
<evidence type="ECO:0000256" key="7">
    <source>
        <dbReference type="ARBA" id="ARBA00022737"/>
    </source>
</evidence>
<dbReference type="Pfam" id="PF00090">
    <property type="entry name" value="TSP_1"/>
    <property type="match status" value="2"/>
</dbReference>
<dbReference type="PROSITE" id="PS50092">
    <property type="entry name" value="TSP1"/>
    <property type="match status" value="2"/>
</dbReference>
<dbReference type="SUPFAM" id="SSF48726">
    <property type="entry name" value="Immunoglobulin"/>
    <property type="match status" value="1"/>
</dbReference>
<dbReference type="SMART" id="SM00409">
    <property type="entry name" value="IG"/>
    <property type="match status" value="1"/>
</dbReference>
<comment type="subcellular location">
    <subcellularLocation>
        <location evidence="1">Membrane</location>
        <topology evidence="1">Single-pass type I membrane protein</topology>
    </subcellularLocation>
    <subcellularLocation>
        <location evidence="2">Secreted</location>
    </subcellularLocation>
</comment>
<dbReference type="InterPro" id="IPR003598">
    <property type="entry name" value="Ig_sub2"/>
</dbReference>
<feature type="transmembrane region" description="Helical" evidence="13">
    <location>
        <begin position="363"/>
        <end position="389"/>
    </location>
</feature>
<reference evidence="16" key="1">
    <citation type="submission" date="2015-11" db="EMBL/GenBank/DDBJ databases">
        <title>De novo transcriptome assembly of four potential Pierce s Disease insect vectors from Arizona vineyards.</title>
        <authorList>
            <person name="Tassone E.E."/>
        </authorList>
    </citation>
    <scope>NUCLEOTIDE SEQUENCE</scope>
</reference>
<evidence type="ECO:0000256" key="4">
    <source>
        <dbReference type="ARBA" id="ARBA00022473"/>
    </source>
</evidence>
<dbReference type="InterPro" id="IPR036383">
    <property type="entry name" value="TSP1_rpt_sf"/>
</dbReference>
<evidence type="ECO:0000256" key="11">
    <source>
        <dbReference type="ARBA" id="ARBA00023180"/>
    </source>
</evidence>
<gene>
    <name evidence="16" type="ORF">g.18475</name>
</gene>
<dbReference type="SMART" id="SM00408">
    <property type="entry name" value="IGc2"/>
    <property type="match status" value="1"/>
</dbReference>
<comment type="similarity">
    <text evidence="3">Belongs to the unc-5 family.</text>
</comment>
<evidence type="ECO:0000313" key="16">
    <source>
        <dbReference type="EMBL" id="JAT24540.1"/>
    </source>
</evidence>
<evidence type="ECO:0000256" key="2">
    <source>
        <dbReference type="ARBA" id="ARBA00004613"/>
    </source>
</evidence>
<dbReference type="FunFam" id="2.60.40.10:FF:000037">
    <property type="entry name" value="Unc-5 netrin receptor C"/>
    <property type="match status" value="1"/>
</dbReference>
<keyword evidence="10" id="KW-0675">Receptor</keyword>
<dbReference type="InterPro" id="IPR052065">
    <property type="entry name" value="Compl_asym_regulator"/>
</dbReference>
<keyword evidence="12" id="KW-0393">Immunoglobulin domain</keyword>
<dbReference type="Gene3D" id="2.60.40.10">
    <property type="entry name" value="Immunoglobulins"/>
    <property type="match status" value="2"/>
</dbReference>
<name>A0A1B6LLD5_9HEMI</name>
<dbReference type="SUPFAM" id="SSF82895">
    <property type="entry name" value="TSP-1 type 1 repeat"/>
    <property type="match status" value="2"/>
</dbReference>
<dbReference type="Gene3D" id="2.20.100.10">
    <property type="entry name" value="Thrombospondin type-1 (TSP1) repeat"/>
    <property type="match status" value="2"/>
</dbReference>
<feature type="domain" description="Ig-like" evidence="15">
    <location>
        <begin position="142"/>
        <end position="233"/>
    </location>
</feature>
<dbReference type="Pfam" id="PF07679">
    <property type="entry name" value="I-set"/>
    <property type="match status" value="1"/>
</dbReference>
<evidence type="ECO:0000256" key="9">
    <source>
        <dbReference type="ARBA" id="ARBA00023157"/>
    </source>
</evidence>
<keyword evidence="7" id="KW-0677">Repeat</keyword>
<evidence type="ECO:0000256" key="3">
    <source>
        <dbReference type="ARBA" id="ARBA00009844"/>
    </source>
</evidence>
<evidence type="ECO:0000256" key="10">
    <source>
        <dbReference type="ARBA" id="ARBA00023170"/>
    </source>
</evidence>
<dbReference type="InterPro" id="IPR057755">
    <property type="entry name" value="UNC5A-D-like_N"/>
</dbReference>
<feature type="chain" id="PRO_5008587490" description="Ig-like domain-containing protein" evidence="14">
    <location>
        <begin position="19"/>
        <end position="490"/>
    </location>
</feature>
<organism evidence="16">
    <name type="scientific">Graphocephala atropunctata</name>
    <dbReference type="NCBI Taxonomy" id="36148"/>
    <lineage>
        <taxon>Eukaryota</taxon>
        <taxon>Metazoa</taxon>
        <taxon>Ecdysozoa</taxon>
        <taxon>Arthropoda</taxon>
        <taxon>Hexapoda</taxon>
        <taxon>Insecta</taxon>
        <taxon>Pterygota</taxon>
        <taxon>Neoptera</taxon>
        <taxon>Paraneoptera</taxon>
        <taxon>Hemiptera</taxon>
        <taxon>Auchenorrhyncha</taxon>
        <taxon>Membracoidea</taxon>
        <taxon>Cicadellidae</taxon>
        <taxon>Cicadellinae</taxon>
        <taxon>Cicadellini</taxon>
        <taxon>Graphocephala</taxon>
    </lineage>
</organism>
<evidence type="ECO:0000256" key="12">
    <source>
        <dbReference type="ARBA" id="ARBA00023319"/>
    </source>
</evidence>
<sequence>MKMLYVSIVLCFCHIIITSSNQDVELLGEEDGLLDDALDLPFTSEHLPVFLEEPVDTYAMKNKPAVLYCRSAHALQVFFKCSGEAYHRLLPQQVFVDPETGVRVVETAINITRNMVEEYFGKDRFQCQCVAWSSRGEVESQPATVENAYLQRQFLTVPHPDRVEVDHQVEMQCLPPSGLPSPTVRWLRNGAPVDPDANVIISSEGHLLIGQARVSDSANYSCVAENVAAKRITKPVLLLVYANGGWSPWTEWSDCPQHSCDVQQSRYRLCNKPPPHHGLPCPGASVETRECMDPDLCLVVDGQWSQWSEWSVCDMECKQYRARNCSQPAPSHSGKPCPGEGVQVLSCFSGQCKATKSKMPADLAVYTGFVVAVCVFTCVLLVIVFVMYYRRQQCTVHTAVVSDYYGGEEKPETQPDVTKTVLYMYSDIDGGRHKQYMLPHSDSLHHYDVPQLSPQSSSHWIVGNKLEDFEILKSSQDCSLMSTFDHKHGP</sequence>